<feature type="non-terminal residue" evidence="2">
    <location>
        <position position="259"/>
    </location>
</feature>
<evidence type="ECO:0000256" key="1">
    <source>
        <dbReference type="RuleBase" id="RU366054"/>
    </source>
</evidence>
<comment type="subcellular location">
    <subcellularLocation>
        <location evidence="1">Membrane</location>
    </subcellularLocation>
    <subcellularLocation>
        <location evidence="1">Endosome</location>
    </subcellularLocation>
</comment>
<dbReference type="CDD" id="cd03399">
    <property type="entry name" value="SPFH_flotillin"/>
    <property type="match status" value="1"/>
</dbReference>
<dbReference type="GO" id="GO:0016600">
    <property type="term" value="C:flotillin complex"/>
    <property type="evidence" value="ECO:0007669"/>
    <property type="project" value="TreeGrafter"/>
</dbReference>
<dbReference type="InterPro" id="IPR036013">
    <property type="entry name" value="Band_7/SPFH_dom_sf"/>
</dbReference>
<comment type="caution">
    <text evidence="2">The sequence shown here is derived from an EMBL/GenBank/DDBJ whole genome shotgun (WGS) entry which is preliminary data.</text>
</comment>
<dbReference type="AlphaFoldDB" id="A0A7L3ZIV6"/>
<organism evidence="2 3">
    <name type="scientific">Fregetta grallaria</name>
    <name type="common">White-bellied storm-petrel</name>
    <name type="synonym">Procellaria grallaria</name>
    <dbReference type="NCBI Taxonomy" id="79628"/>
    <lineage>
        <taxon>Eukaryota</taxon>
        <taxon>Metazoa</taxon>
        <taxon>Chordata</taxon>
        <taxon>Craniata</taxon>
        <taxon>Vertebrata</taxon>
        <taxon>Euteleostomi</taxon>
        <taxon>Archelosauria</taxon>
        <taxon>Archosauria</taxon>
        <taxon>Dinosauria</taxon>
        <taxon>Saurischia</taxon>
        <taxon>Theropoda</taxon>
        <taxon>Coelurosauria</taxon>
        <taxon>Aves</taxon>
        <taxon>Neognathae</taxon>
        <taxon>Neoaves</taxon>
        <taxon>Aequornithes</taxon>
        <taxon>Procellariiformes</taxon>
        <taxon>Hydrobatidae</taxon>
        <taxon>Fregetta</taxon>
    </lineage>
</organism>
<dbReference type="InterPro" id="IPR027705">
    <property type="entry name" value="Flotillin_fam"/>
</dbReference>
<keyword evidence="1" id="KW-0472">Membrane</keyword>
<dbReference type="PANTHER" id="PTHR13806:SF46">
    <property type="entry name" value="FLOTILLIN-1-RELATED"/>
    <property type="match status" value="1"/>
</dbReference>
<dbReference type="GO" id="GO:0005768">
    <property type="term" value="C:endosome"/>
    <property type="evidence" value="ECO:0007669"/>
    <property type="project" value="UniProtKB-SubCell"/>
</dbReference>
<dbReference type="PANTHER" id="PTHR13806">
    <property type="entry name" value="FLOTILLIN-RELATED"/>
    <property type="match status" value="1"/>
</dbReference>
<proteinExistence type="inferred from homology"/>
<dbReference type="GO" id="GO:0045807">
    <property type="term" value="P:positive regulation of endocytosis"/>
    <property type="evidence" value="ECO:0007669"/>
    <property type="project" value="TreeGrafter"/>
</dbReference>
<dbReference type="Gene3D" id="3.30.479.30">
    <property type="entry name" value="Band 7 domain"/>
    <property type="match status" value="1"/>
</dbReference>
<comment type="subunit">
    <text evidence="1">Heterooligomeric complex.</text>
</comment>
<accession>A0A7L3ZIV6</accession>
<name>A0A7L3ZIV6_FREGA</name>
<protein>
    <recommendedName>
        <fullName evidence="1">Flotillin</fullName>
    </recommendedName>
</protein>
<dbReference type="GO" id="GO:2000049">
    <property type="term" value="P:positive regulation of cell-cell adhesion mediated by cadherin"/>
    <property type="evidence" value="ECO:0007669"/>
    <property type="project" value="TreeGrafter"/>
</dbReference>
<dbReference type="GO" id="GO:0070528">
    <property type="term" value="P:protein kinase C signaling"/>
    <property type="evidence" value="ECO:0007669"/>
    <property type="project" value="TreeGrafter"/>
</dbReference>
<reference evidence="2 3" key="1">
    <citation type="submission" date="2019-09" db="EMBL/GenBank/DDBJ databases">
        <title>Bird 10,000 Genomes (B10K) Project - Family phase.</title>
        <authorList>
            <person name="Zhang G."/>
        </authorList>
    </citation>
    <scope>NUCLEOTIDE SEQUENCE [LARGE SCALE GENOMIC DNA]</scope>
    <source>
        <strain evidence="2">B10K-DU-006-09</strain>
        <tissue evidence="2">Muscle</tissue>
    </source>
</reference>
<dbReference type="Proteomes" id="UP000563060">
    <property type="component" value="Unassembled WGS sequence"/>
</dbReference>
<keyword evidence="3" id="KW-1185">Reference proteome</keyword>
<dbReference type="GO" id="GO:0002020">
    <property type="term" value="F:protease binding"/>
    <property type="evidence" value="ECO:0007669"/>
    <property type="project" value="TreeGrafter"/>
</dbReference>
<dbReference type="SUPFAM" id="SSF117892">
    <property type="entry name" value="Band 7/SPFH domain"/>
    <property type="match status" value="1"/>
</dbReference>
<evidence type="ECO:0000313" key="3">
    <source>
        <dbReference type="Proteomes" id="UP000563060"/>
    </source>
</evidence>
<dbReference type="GO" id="GO:0002090">
    <property type="term" value="P:regulation of receptor internalization"/>
    <property type="evidence" value="ECO:0007669"/>
    <property type="project" value="TreeGrafter"/>
</dbReference>
<comment type="similarity">
    <text evidence="1">Belongs to the band 7/mec-2 family. Flotillin subfamily.</text>
</comment>
<sequence length="259" mass="29253">RISLNTLTLNVRSEKVYTRHGVPISVTGIAQVKIQGQNKEMLAAACQMFLGKSESEIAQIALETLEGHQRAIMAHMTVEGGYRHWWHWGHGGLPGQGWMRWDEGCDDVPVSPCPQDYLHSLGKGRTAQVQRDARIGEAEAKRDAGIREARARQEKVSAQLLSETAMAQAQRDFQVQQALYDAAVSARKAQADLAYQLQVARTKQQIEEQRAQVLVVERAQQAQLQEHEIGRRERELEATVRKPAEAERYRLERLAEAQR</sequence>
<dbReference type="EMBL" id="VZZT01010265">
    <property type="protein sequence ID" value="NXW12010.1"/>
    <property type="molecule type" value="Genomic_DNA"/>
</dbReference>
<dbReference type="GO" id="GO:1901890">
    <property type="term" value="P:positive regulation of cell junction assembly"/>
    <property type="evidence" value="ECO:0007669"/>
    <property type="project" value="TreeGrafter"/>
</dbReference>
<gene>
    <name evidence="2" type="primary">Flot1</name>
    <name evidence="2" type="ORF">FREGRA_R14860</name>
</gene>
<feature type="non-terminal residue" evidence="2">
    <location>
        <position position="1"/>
    </location>
</feature>
<evidence type="ECO:0000313" key="2">
    <source>
        <dbReference type="EMBL" id="NXW12010.1"/>
    </source>
</evidence>
<dbReference type="GO" id="GO:0072659">
    <property type="term" value="P:protein localization to plasma membrane"/>
    <property type="evidence" value="ECO:0007669"/>
    <property type="project" value="TreeGrafter"/>
</dbReference>